<protein>
    <recommendedName>
        <fullName evidence="9">Tyrosine-protein kinase</fullName>
        <ecNumber evidence="9">2.7.10.2</ecNumber>
    </recommendedName>
</protein>
<dbReference type="InterPro" id="IPR017441">
    <property type="entry name" value="Protein_kinase_ATP_BS"/>
</dbReference>
<evidence type="ECO:0000256" key="10">
    <source>
        <dbReference type="SAM" id="MobiDB-lite"/>
    </source>
</evidence>
<keyword evidence="1 9" id="KW-0808">Transferase</keyword>
<dbReference type="InterPro" id="IPR008266">
    <property type="entry name" value="Tyr_kinase_AS"/>
</dbReference>
<evidence type="ECO:0000313" key="14">
    <source>
        <dbReference type="WBParaSite" id="PTRK_0000625600.1"/>
    </source>
</evidence>
<evidence type="ECO:0000256" key="9">
    <source>
        <dbReference type="RuleBase" id="RU362096"/>
    </source>
</evidence>
<dbReference type="InterPro" id="IPR001245">
    <property type="entry name" value="Ser-Thr/Tyr_kinase_cat_dom"/>
</dbReference>
<dbReference type="PROSITE" id="PS00107">
    <property type="entry name" value="PROTEIN_KINASE_ATP"/>
    <property type="match status" value="1"/>
</dbReference>
<dbReference type="Pfam" id="PF07714">
    <property type="entry name" value="PK_Tyr_Ser-Thr"/>
    <property type="match status" value="2"/>
</dbReference>
<feature type="binding site" evidence="8">
    <location>
        <position position="364"/>
    </location>
    <ligand>
        <name>ATP</name>
        <dbReference type="ChEBI" id="CHEBI:30616"/>
    </ligand>
</feature>
<dbReference type="PROSITE" id="PS50011">
    <property type="entry name" value="PROTEIN_KINASE_DOM"/>
    <property type="match status" value="1"/>
</dbReference>
<dbReference type="GO" id="GO:0005524">
    <property type="term" value="F:ATP binding"/>
    <property type="evidence" value="ECO:0007669"/>
    <property type="project" value="UniProtKB-UniRule"/>
</dbReference>
<feature type="region of interest" description="Disordered" evidence="10">
    <location>
        <begin position="139"/>
        <end position="192"/>
    </location>
</feature>
<keyword evidence="7" id="KW-0727">SH2 domain</keyword>
<keyword evidence="3 9" id="KW-0418">Kinase</keyword>
<keyword evidence="4 8" id="KW-0067">ATP-binding</keyword>
<accession>A0A0N4ZES3</accession>
<sequence>MFMLRRLAKGVEKKEKIVEKTNEEPVVVTPTQEAVPEKAENVNKSSLAGTPTTPTNTGVAGPLDIPVEVPVTNVPKNDRKFFKKMTEKLKSKKGKTLKEVTIDGDVPQGKSKLLNVDTNNLKQQEEPPMKTVEKTQEFNIQPKKEHKSRGGALKGNLETVERSKFEREIGGTKKEKDGEQVKKATSGRDRTQHNSVVGAIPAAGKADEKFTMTSEEISEMSKKLTQFSWYYGLIPREQIDDILVENGQFIVRRSEMKNRMRFILSVNDSGKAKRHIMLNYRDGKWFFKNVFKEELWELLQYYIDNVVPIPSLGVYLVKPVPRPAFYYLHESIVIQKKLGEGAFGEVSLGMFKDNNSNTIQCAIKVLKGKLLGKSDRQLFITLNSSLKKRPTCPPTQLCNYAFEALKGLKYLHSKNVIHRDLAARNCLLGSKDEVKISDFGLTVLNQNCVKANKRCKLPIRWLAPETLREKIFTQKTDVFSYGILLWEIFTRCQTDPYPHLTNAQVKELTLSSVPNLQPLPIMPQKWADVFMKSIEKNVDKRATVDDLYEVVAYDE</sequence>
<feature type="compositionally biased region" description="Basic and acidic residues" evidence="10">
    <location>
        <begin position="159"/>
        <end position="192"/>
    </location>
</feature>
<evidence type="ECO:0000256" key="1">
    <source>
        <dbReference type="ARBA" id="ARBA00022679"/>
    </source>
</evidence>
<dbReference type="EC" id="2.7.10.2" evidence="9"/>
<dbReference type="SMART" id="SM00252">
    <property type="entry name" value="SH2"/>
    <property type="match status" value="1"/>
</dbReference>
<dbReference type="STRING" id="131310.A0A0N4ZES3"/>
<dbReference type="Pfam" id="PF00017">
    <property type="entry name" value="SH2"/>
    <property type="match status" value="1"/>
</dbReference>
<evidence type="ECO:0000259" key="11">
    <source>
        <dbReference type="PROSITE" id="PS50001"/>
    </source>
</evidence>
<evidence type="ECO:0000256" key="8">
    <source>
        <dbReference type="PROSITE-ProRule" id="PRU10141"/>
    </source>
</evidence>
<evidence type="ECO:0000256" key="7">
    <source>
        <dbReference type="PROSITE-ProRule" id="PRU00191"/>
    </source>
</evidence>
<dbReference type="PROSITE" id="PS50001">
    <property type="entry name" value="SH2"/>
    <property type="match status" value="1"/>
</dbReference>
<feature type="compositionally biased region" description="Polar residues" evidence="10">
    <location>
        <begin position="42"/>
        <end position="58"/>
    </location>
</feature>
<dbReference type="PROSITE" id="PS00109">
    <property type="entry name" value="PROTEIN_KINASE_TYR"/>
    <property type="match status" value="1"/>
</dbReference>
<dbReference type="Gene3D" id="3.30.505.10">
    <property type="entry name" value="SH2 domain"/>
    <property type="match status" value="1"/>
</dbReference>
<dbReference type="SMART" id="SM00219">
    <property type="entry name" value="TyrKc"/>
    <property type="match status" value="1"/>
</dbReference>
<dbReference type="InterPro" id="IPR000719">
    <property type="entry name" value="Prot_kinase_dom"/>
</dbReference>
<dbReference type="SUPFAM" id="SSF56112">
    <property type="entry name" value="Protein kinase-like (PK-like)"/>
    <property type="match status" value="1"/>
</dbReference>
<proteinExistence type="inferred from homology"/>
<name>A0A0N4ZES3_PARTI</name>
<evidence type="ECO:0000259" key="12">
    <source>
        <dbReference type="PROSITE" id="PS50011"/>
    </source>
</evidence>
<feature type="domain" description="SH2" evidence="11">
    <location>
        <begin position="229"/>
        <end position="320"/>
    </location>
</feature>
<dbReference type="GO" id="GO:0004715">
    <property type="term" value="F:non-membrane spanning protein tyrosine kinase activity"/>
    <property type="evidence" value="ECO:0007669"/>
    <property type="project" value="UniProtKB-EC"/>
</dbReference>
<dbReference type="WBParaSite" id="PTRK_0000625600.1">
    <property type="protein sequence ID" value="PTRK_0000625600.1"/>
    <property type="gene ID" value="PTRK_0000625600"/>
</dbReference>
<dbReference type="Gene3D" id="3.30.200.20">
    <property type="entry name" value="Phosphorylase Kinase, domain 1"/>
    <property type="match status" value="1"/>
</dbReference>
<evidence type="ECO:0000256" key="3">
    <source>
        <dbReference type="ARBA" id="ARBA00022777"/>
    </source>
</evidence>
<dbReference type="Gene3D" id="1.10.510.10">
    <property type="entry name" value="Transferase(Phosphotransferase) domain 1"/>
    <property type="match status" value="1"/>
</dbReference>
<dbReference type="InterPro" id="IPR011009">
    <property type="entry name" value="Kinase-like_dom_sf"/>
</dbReference>
<dbReference type="InterPro" id="IPR020635">
    <property type="entry name" value="Tyr_kinase_cat_dom"/>
</dbReference>
<keyword evidence="5 9" id="KW-0829">Tyrosine-protein kinase</keyword>
<dbReference type="InterPro" id="IPR000980">
    <property type="entry name" value="SH2"/>
</dbReference>
<keyword evidence="13" id="KW-1185">Reference proteome</keyword>
<dbReference type="PRINTS" id="PR00109">
    <property type="entry name" value="TYRKINASE"/>
</dbReference>
<feature type="region of interest" description="Disordered" evidence="10">
    <location>
        <begin position="32"/>
        <end position="65"/>
    </location>
</feature>
<dbReference type="PANTHER" id="PTHR24418">
    <property type="entry name" value="TYROSINE-PROTEIN KINASE"/>
    <property type="match status" value="1"/>
</dbReference>
<dbReference type="AlphaFoldDB" id="A0A0N4ZES3"/>
<keyword evidence="2 8" id="KW-0547">Nucleotide-binding</keyword>
<dbReference type="InterPro" id="IPR050198">
    <property type="entry name" value="Non-receptor_tyrosine_kinases"/>
</dbReference>
<evidence type="ECO:0000313" key="13">
    <source>
        <dbReference type="Proteomes" id="UP000038045"/>
    </source>
</evidence>
<evidence type="ECO:0000256" key="5">
    <source>
        <dbReference type="ARBA" id="ARBA00023137"/>
    </source>
</evidence>
<comment type="similarity">
    <text evidence="9">Belongs to the protein kinase superfamily. Tyr protein kinase family.</text>
</comment>
<dbReference type="InterPro" id="IPR036860">
    <property type="entry name" value="SH2_dom_sf"/>
</dbReference>
<evidence type="ECO:0000256" key="4">
    <source>
        <dbReference type="ARBA" id="ARBA00022840"/>
    </source>
</evidence>
<feature type="domain" description="Protein kinase" evidence="12">
    <location>
        <begin position="276"/>
        <end position="555"/>
    </location>
</feature>
<organism evidence="13 14">
    <name type="scientific">Parastrongyloides trichosuri</name>
    <name type="common">Possum-specific nematode worm</name>
    <dbReference type="NCBI Taxonomy" id="131310"/>
    <lineage>
        <taxon>Eukaryota</taxon>
        <taxon>Metazoa</taxon>
        <taxon>Ecdysozoa</taxon>
        <taxon>Nematoda</taxon>
        <taxon>Chromadorea</taxon>
        <taxon>Rhabditida</taxon>
        <taxon>Tylenchina</taxon>
        <taxon>Panagrolaimomorpha</taxon>
        <taxon>Strongyloidoidea</taxon>
        <taxon>Strongyloididae</taxon>
        <taxon>Parastrongyloides</taxon>
    </lineage>
</organism>
<evidence type="ECO:0000256" key="6">
    <source>
        <dbReference type="ARBA" id="ARBA00051245"/>
    </source>
</evidence>
<reference evidence="14" key="1">
    <citation type="submission" date="2017-02" db="UniProtKB">
        <authorList>
            <consortium name="WormBaseParasite"/>
        </authorList>
    </citation>
    <scope>IDENTIFICATION</scope>
</reference>
<dbReference type="SUPFAM" id="SSF55550">
    <property type="entry name" value="SH2 domain"/>
    <property type="match status" value="1"/>
</dbReference>
<dbReference type="Proteomes" id="UP000038045">
    <property type="component" value="Unplaced"/>
</dbReference>
<comment type="catalytic activity">
    <reaction evidence="6 9">
        <text>L-tyrosyl-[protein] + ATP = O-phospho-L-tyrosyl-[protein] + ADP + H(+)</text>
        <dbReference type="Rhea" id="RHEA:10596"/>
        <dbReference type="Rhea" id="RHEA-COMP:10136"/>
        <dbReference type="Rhea" id="RHEA-COMP:20101"/>
        <dbReference type="ChEBI" id="CHEBI:15378"/>
        <dbReference type="ChEBI" id="CHEBI:30616"/>
        <dbReference type="ChEBI" id="CHEBI:46858"/>
        <dbReference type="ChEBI" id="CHEBI:61978"/>
        <dbReference type="ChEBI" id="CHEBI:456216"/>
        <dbReference type="EC" id="2.7.10.2"/>
    </reaction>
</comment>
<evidence type="ECO:0000256" key="2">
    <source>
        <dbReference type="ARBA" id="ARBA00022741"/>
    </source>
</evidence>